<evidence type="ECO:0000313" key="4">
    <source>
        <dbReference type="Proteomes" id="UP000199729"/>
    </source>
</evidence>
<dbReference type="GO" id="GO:0006935">
    <property type="term" value="P:chemotaxis"/>
    <property type="evidence" value="ECO:0007669"/>
    <property type="project" value="InterPro"/>
</dbReference>
<sequence length="157" mass="16753">MPRILSLPCGPWRLGVAYAWACTVVKASALAKVPCAPPWVLGMANWEGEIVPVVDVACWLGLPSEGAVHRHWLVGGDEGARLALSWAGRPASWVWAATSRDPGLLSALPAALQPLVQAAWRDEAGQGWAVLDGARLFEVLHTELTLFCALPGTVLRS</sequence>
<feature type="domain" description="CheW-like" evidence="2">
    <location>
        <begin position="1"/>
        <end position="142"/>
    </location>
</feature>
<dbReference type="GO" id="GO:0007165">
    <property type="term" value="P:signal transduction"/>
    <property type="evidence" value="ECO:0007669"/>
    <property type="project" value="InterPro"/>
</dbReference>
<dbReference type="AlphaFoldDB" id="A0A221KC84"/>
<dbReference type="Gene3D" id="2.40.50.180">
    <property type="entry name" value="CheA-289, Domain 4"/>
    <property type="match status" value="1"/>
</dbReference>
<accession>A0A221KC84</accession>
<feature type="signal peptide" evidence="1">
    <location>
        <begin position="1"/>
        <end position="21"/>
    </location>
</feature>
<evidence type="ECO:0000313" key="3">
    <source>
        <dbReference type="EMBL" id="ASM76638.1"/>
    </source>
</evidence>
<dbReference type="Proteomes" id="UP000199729">
    <property type="component" value="Chromosome"/>
</dbReference>
<feature type="chain" id="PRO_5012578337" description="CheW-like domain-containing protein" evidence="1">
    <location>
        <begin position="22"/>
        <end position="157"/>
    </location>
</feature>
<organism evidence="3 4">
    <name type="scientific">Vitreoscilla filiformis</name>
    <dbReference type="NCBI Taxonomy" id="63"/>
    <lineage>
        <taxon>Bacteria</taxon>
        <taxon>Pseudomonadati</taxon>
        <taxon>Pseudomonadota</taxon>
        <taxon>Betaproteobacteria</taxon>
        <taxon>Neisseriales</taxon>
        <taxon>Neisseriaceae</taxon>
        <taxon>Vitreoscilla</taxon>
    </lineage>
</organism>
<dbReference type="Pfam" id="PF01584">
    <property type="entry name" value="CheW"/>
    <property type="match status" value="1"/>
</dbReference>
<dbReference type="SUPFAM" id="SSF50341">
    <property type="entry name" value="CheW-like"/>
    <property type="match status" value="1"/>
</dbReference>
<dbReference type="PROSITE" id="PS50851">
    <property type="entry name" value="CHEW"/>
    <property type="match status" value="1"/>
</dbReference>
<keyword evidence="4" id="KW-1185">Reference proteome</keyword>
<gene>
    <name evidence="3" type="ORF">VITFI_CDS0860</name>
</gene>
<reference evidence="3 4" key="1">
    <citation type="submission" date="2017-07" db="EMBL/GenBank/DDBJ databases">
        <title>Complete Genome Sequence of the cosmetic ferment Vitreoscilla filiformis (ATCC15551).</title>
        <authorList>
            <person name="Contreras S."/>
            <person name="Sagory-Zalkind P."/>
            <person name="Blanquart H."/>
            <person name="Iltis A."/>
            <person name="Morand S.C."/>
        </authorList>
    </citation>
    <scope>NUCLEOTIDE SEQUENCE [LARGE SCALE GENOMIC DNA]</scope>
    <source>
        <strain evidence="3 4">ATCC 15551</strain>
    </source>
</reference>
<evidence type="ECO:0000256" key="1">
    <source>
        <dbReference type="SAM" id="SignalP"/>
    </source>
</evidence>
<name>A0A221KC84_VITFI</name>
<dbReference type="InterPro" id="IPR036061">
    <property type="entry name" value="CheW-like_dom_sf"/>
</dbReference>
<dbReference type="InterPro" id="IPR002545">
    <property type="entry name" value="CheW-lke_dom"/>
</dbReference>
<evidence type="ECO:0000259" key="2">
    <source>
        <dbReference type="PROSITE" id="PS50851"/>
    </source>
</evidence>
<keyword evidence="1" id="KW-0732">Signal</keyword>
<dbReference type="KEGG" id="vff:VITFI_CDS0860"/>
<proteinExistence type="predicted"/>
<dbReference type="EMBL" id="CP022423">
    <property type="protein sequence ID" value="ASM76638.1"/>
    <property type="molecule type" value="Genomic_DNA"/>
</dbReference>
<protein>
    <recommendedName>
        <fullName evidence="2">CheW-like domain-containing protein</fullName>
    </recommendedName>
</protein>